<evidence type="ECO:0000259" key="2">
    <source>
        <dbReference type="Pfam" id="PF20150"/>
    </source>
</evidence>
<keyword evidence="4" id="KW-1185">Reference proteome</keyword>
<feature type="compositionally biased region" description="Polar residues" evidence="1">
    <location>
        <begin position="53"/>
        <end position="65"/>
    </location>
</feature>
<feature type="compositionally biased region" description="Low complexity" evidence="1">
    <location>
        <begin position="27"/>
        <end position="39"/>
    </location>
</feature>
<name>A0AAE0HQR4_9PEZI</name>
<dbReference type="Proteomes" id="UP001278766">
    <property type="component" value="Unassembled WGS sequence"/>
</dbReference>
<feature type="domain" description="2EXR" evidence="2">
    <location>
        <begin position="71"/>
        <end position="196"/>
    </location>
</feature>
<organism evidence="3 4">
    <name type="scientific">Chaetomium fimeti</name>
    <dbReference type="NCBI Taxonomy" id="1854472"/>
    <lineage>
        <taxon>Eukaryota</taxon>
        <taxon>Fungi</taxon>
        <taxon>Dikarya</taxon>
        <taxon>Ascomycota</taxon>
        <taxon>Pezizomycotina</taxon>
        <taxon>Sordariomycetes</taxon>
        <taxon>Sordariomycetidae</taxon>
        <taxon>Sordariales</taxon>
        <taxon>Chaetomiaceae</taxon>
        <taxon>Chaetomium</taxon>
    </lineage>
</organism>
<protein>
    <recommendedName>
        <fullName evidence="2">2EXR domain-containing protein</fullName>
    </recommendedName>
</protein>
<gene>
    <name evidence="3" type="ORF">B0H64DRAFT_414544</name>
</gene>
<proteinExistence type="predicted"/>
<reference evidence="3" key="1">
    <citation type="journal article" date="2023" name="Mol. Phylogenet. Evol.">
        <title>Genome-scale phylogeny and comparative genomics of the fungal order Sordariales.</title>
        <authorList>
            <person name="Hensen N."/>
            <person name="Bonometti L."/>
            <person name="Westerberg I."/>
            <person name="Brannstrom I.O."/>
            <person name="Guillou S."/>
            <person name="Cros-Aarteil S."/>
            <person name="Calhoun S."/>
            <person name="Haridas S."/>
            <person name="Kuo A."/>
            <person name="Mondo S."/>
            <person name="Pangilinan J."/>
            <person name="Riley R."/>
            <person name="LaButti K."/>
            <person name="Andreopoulos B."/>
            <person name="Lipzen A."/>
            <person name="Chen C."/>
            <person name="Yan M."/>
            <person name="Daum C."/>
            <person name="Ng V."/>
            <person name="Clum A."/>
            <person name="Steindorff A."/>
            <person name="Ohm R.A."/>
            <person name="Martin F."/>
            <person name="Silar P."/>
            <person name="Natvig D.O."/>
            <person name="Lalanne C."/>
            <person name="Gautier V."/>
            <person name="Ament-Velasquez S.L."/>
            <person name="Kruys A."/>
            <person name="Hutchinson M.I."/>
            <person name="Powell A.J."/>
            <person name="Barry K."/>
            <person name="Miller A.N."/>
            <person name="Grigoriev I.V."/>
            <person name="Debuchy R."/>
            <person name="Gladieux P."/>
            <person name="Hiltunen Thoren M."/>
            <person name="Johannesson H."/>
        </authorList>
    </citation>
    <scope>NUCLEOTIDE SEQUENCE</scope>
    <source>
        <strain evidence="3">CBS 168.71</strain>
    </source>
</reference>
<evidence type="ECO:0000313" key="3">
    <source>
        <dbReference type="EMBL" id="KAK3300734.1"/>
    </source>
</evidence>
<dbReference type="EMBL" id="JAUEPN010000001">
    <property type="protein sequence ID" value="KAK3300734.1"/>
    <property type="molecule type" value="Genomic_DNA"/>
</dbReference>
<accession>A0AAE0HQR4</accession>
<reference evidence="3" key="2">
    <citation type="submission" date="2023-06" db="EMBL/GenBank/DDBJ databases">
        <authorList>
            <consortium name="Lawrence Berkeley National Laboratory"/>
            <person name="Haridas S."/>
            <person name="Hensen N."/>
            <person name="Bonometti L."/>
            <person name="Westerberg I."/>
            <person name="Brannstrom I.O."/>
            <person name="Guillou S."/>
            <person name="Cros-Aarteil S."/>
            <person name="Calhoun S."/>
            <person name="Kuo A."/>
            <person name="Mondo S."/>
            <person name="Pangilinan J."/>
            <person name="Riley R."/>
            <person name="Labutti K."/>
            <person name="Andreopoulos B."/>
            <person name="Lipzen A."/>
            <person name="Chen C."/>
            <person name="Yanf M."/>
            <person name="Daum C."/>
            <person name="Ng V."/>
            <person name="Clum A."/>
            <person name="Steindorff A."/>
            <person name="Ohm R."/>
            <person name="Martin F."/>
            <person name="Silar P."/>
            <person name="Natvig D."/>
            <person name="Lalanne C."/>
            <person name="Gautier V."/>
            <person name="Ament-Velasquez S.L."/>
            <person name="Kruys A."/>
            <person name="Hutchinson M.I."/>
            <person name="Powell A.J."/>
            <person name="Barry K."/>
            <person name="Miller A.N."/>
            <person name="Grigoriev I.V."/>
            <person name="Debuchy R."/>
            <person name="Gladieux P."/>
            <person name="Thoren M.H."/>
            <person name="Johannesson H."/>
        </authorList>
    </citation>
    <scope>NUCLEOTIDE SEQUENCE</scope>
    <source>
        <strain evidence="3">CBS 168.71</strain>
    </source>
</reference>
<dbReference type="InterPro" id="IPR045518">
    <property type="entry name" value="2EXR"/>
</dbReference>
<comment type="caution">
    <text evidence="3">The sequence shown here is derived from an EMBL/GenBank/DDBJ whole genome shotgun (WGS) entry which is preliminary data.</text>
</comment>
<feature type="compositionally biased region" description="Polar residues" evidence="1">
    <location>
        <begin position="108"/>
        <end position="129"/>
    </location>
</feature>
<dbReference type="GeneID" id="87841988"/>
<feature type="region of interest" description="Disordered" evidence="1">
    <location>
        <begin position="19"/>
        <end position="66"/>
    </location>
</feature>
<evidence type="ECO:0000313" key="4">
    <source>
        <dbReference type="Proteomes" id="UP001278766"/>
    </source>
</evidence>
<feature type="region of interest" description="Disordered" evidence="1">
    <location>
        <begin position="108"/>
        <end position="130"/>
    </location>
</feature>
<dbReference type="AlphaFoldDB" id="A0AAE0HQR4"/>
<evidence type="ECO:0000256" key="1">
    <source>
        <dbReference type="SAM" id="MobiDB-lite"/>
    </source>
</evidence>
<sequence length="361" mass="39634">MQEKLTIIDVPWHRQPLGLSTSQSACSPGGRPYSPYPYRDLPKTPGEWPPYPRNNTKSTPASTQKGHGGNFHLFSYLPAELRLQIWREAMLSACQQGRVHRVRLAITNSEPDSPEGNNNTNNIPQSQPKPTLHILPTPHLVSSTRATRALLASCSEARHELLSLDNNNNTTTTTITSTTLPNTLPISSPTNPHHSSTAGILRLNLAHDLLLISEISSALLFTLSDARHTNPALLAPLRGARHLGLDVAPLLDEAAGCAFLFPGAAVSPEVESALVGLTMRFLCQFRQAMDAPAVVTDLDDEAGLERLEDVKLRLLGHYVTREDGAEAEGLELSSPERCLEYALGKEPRWVQWEWVCQCLDC</sequence>
<dbReference type="RefSeq" id="XP_062664248.1">
    <property type="nucleotide sequence ID" value="XM_062805040.1"/>
</dbReference>
<dbReference type="Pfam" id="PF20150">
    <property type="entry name" value="2EXR"/>
    <property type="match status" value="1"/>
</dbReference>